<evidence type="ECO:0000313" key="2">
    <source>
        <dbReference type="Proteomes" id="UP000193427"/>
    </source>
</evidence>
<accession>A0A1W6LF50</accession>
<organism evidence="1 2">
    <name type="scientific">Piscinibacter gummiphilus</name>
    <dbReference type="NCBI Taxonomy" id="946333"/>
    <lineage>
        <taxon>Bacteria</taxon>
        <taxon>Pseudomonadati</taxon>
        <taxon>Pseudomonadota</taxon>
        <taxon>Betaproteobacteria</taxon>
        <taxon>Burkholderiales</taxon>
        <taxon>Sphaerotilaceae</taxon>
        <taxon>Piscinibacter</taxon>
    </lineage>
</organism>
<dbReference type="EMBL" id="CP015118">
    <property type="protein sequence ID" value="ARN22891.1"/>
    <property type="molecule type" value="Genomic_DNA"/>
</dbReference>
<sequence length="75" mass="8664">MSTWDFTEAKKPAERSLRKDLAFAAAAFARRRHDLVRGDMAMRLHAQGWIEWHEGHLRLSREGAAICDGYLASHW</sequence>
<name>A0A1W6LF50_9BURK</name>
<protein>
    <submittedName>
        <fullName evidence="1">Uncharacterized protein</fullName>
    </submittedName>
</protein>
<proteinExistence type="predicted"/>
<dbReference type="RefSeq" id="WP_085753201.1">
    <property type="nucleotide sequence ID" value="NZ_BSPR01000015.1"/>
</dbReference>
<dbReference type="KEGG" id="rgu:A4W93_24920"/>
<dbReference type="AlphaFoldDB" id="A0A1W6LF50"/>
<dbReference type="Proteomes" id="UP000193427">
    <property type="component" value="Chromosome"/>
</dbReference>
<evidence type="ECO:0000313" key="1">
    <source>
        <dbReference type="EMBL" id="ARN22891.1"/>
    </source>
</evidence>
<dbReference type="STRING" id="946333.A4W93_24920"/>
<keyword evidence="2" id="KW-1185">Reference proteome</keyword>
<gene>
    <name evidence="1" type="ORF">A4W93_24920</name>
</gene>
<reference evidence="1 2" key="1">
    <citation type="submission" date="2016-04" db="EMBL/GenBank/DDBJ databases">
        <title>Complete genome sequence of natural rubber-degrading, novel Gram-negative bacterium, Rhizobacter gummiphilus strain NS21.</title>
        <authorList>
            <person name="Tabata M."/>
            <person name="Kasai D."/>
            <person name="Fukuda M."/>
        </authorList>
    </citation>
    <scope>NUCLEOTIDE SEQUENCE [LARGE SCALE GENOMIC DNA]</scope>
    <source>
        <strain evidence="1 2">NS21</strain>
    </source>
</reference>